<feature type="compositionally biased region" description="Low complexity" evidence="2">
    <location>
        <begin position="58"/>
        <end position="69"/>
    </location>
</feature>
<reference evidence="3 4" key="1">
    <citation type="submission" date="2020-08" db="EMBL/GenBank/DDBJ databases">
        <title>Sequencing the genomes of 1000 actinobacteria strains.</title>
        <authorList>
            <person name="Klenk H.-P."/>
        </authorList>
    </citation>
    <scope>NUCLEOTIDE SEQUENCE [LARGE SCALE GENOMIC DNA]</scope>
    <source>
        <strain evidence="3 4">DSM 44551</strain>
    </source>
</reference>
<gene>
    <name evidence="3" type="ORF">HDA36_003171</name>
</gene>
<proteinExistence type="predicted"/>
<dbReference type="RefSeq" id="WP_376769071.1">
    <property type="nucleotide sequence ID" value="NZ_JACHDB010000001.1"/>
</dbReference>
<dbReference type="Pfam" id="PF13558">
    <property type="entry name" value="SbcC_Walker_B"/>
    <property type="match status" value="1"/>
</dbReference>
<dbReference type="NCBIfam" id="TIGR02680">
    <property type="entry name" value="TIGR02680 family protein"/>
    <property type="match status" value="1"/>
</dbReference>
<dbReference type="InterPro" id="IPR013496">
    <property type="entry name" value="CHP02680"/>
</dbReference>
<feature type="region of interest" description="Disordered" evidence="2">
    <location>
        <begin position="796"/>
        <end position="833"/>
    </location>
</feature>
<feature type="region of interest" description="Disordered" evidence="2">
    <location>
        <begin position="1236"/>
        <end position="1256"/>
    </location>
</feature>
<dbReference type="PANTHER" id="PTHR24216:SF65">
    <property type="entry name" value="PAXILLIN-LIKE PROTEIN 1"/>
    <property type="match status" value="1"/>
</dbReference>
<feature type="compositionally biased region" description="Basic and acidic residues" evidence="2">
    <location>
        <begin position="1"/>
        <end position="12"/>
    </location>
</feature>
<feature type="compositionally biased region" description="Low complexity" evidence="2">
    <location>
        <begin position="229"/>
        <end position="257"/>
    </location>
</feature>
<feature type="coiled-coil region" evidence="1">
    <location>
        <begin position="1484"/>
        <end position="1518"/>
    </location>
</feature>
<sequence>MSDASTTRHTEARTPTVPPGRPLASRPIPTGRPRPWDTPAEPEAVEDEQVTAPIPVVGGAQDAPGGADPAEQEAERDGEPAEEPAGGGAAPAAPAPAEAAGAEPAALRPEPGTGPAGAATGKDWALPSAPTGPQRPFAPRSAATGPQPGLGDLLGASGAGRGPEGGRPAPPGERGAGPLQAGPADPAADRPTGPQRALGADLLGASGAAGGPDGGRPVPPAEEEEEQGAAEAATGGPTGPQPVLGAEPPSAPGAADPGADRSGRAGDAAGGAGHRRSAAAERSTGPQPAPGTDPLGAPGAAPDPEDGALLPPAGEQDAPAVQAAEAGPADVLSARGPGEEHPTGPQPAFGADRLGSTGDGPVQAAPAAAGGTTGPQPAPGADLLGSAGTGAEDEEGPEDGRPAPPTGGQDALGVQARAAEADPAGPAGAGPAERPATGAQPSLRAGAPPAPRPDAPDAPSDPAAGPADGAPAEEAGEERPEPVERRNRNRLHRAGIHNIWHYDDQVFDFADGRLLLRGRNGAGKSKALEMLLPFLLDGDARRLDTTGTGRTGFRWLMADGRTAAPAHPDAAADREGPGAEESPDEEVRIGYLWVEFAQDGEDAPTTTLGAAVTAAPGRDVRCTHFVTGRRVGTDLELVRDGRPMPVERLRAEVGAENCYDTAGPYRARVMRDLFGLDDPVRYRNLVHLLYRLRRPTIGERLEAGELVSVLAEALPPMDESVLDQVARNVADLEEARGRLEALRGARGHVEEFLTDYRGYLHRVLGERAAEVRTGLDEHARRAAEAERLEEELDRLVTEESTVQEERDRARRTRDTAGSDAATLTAAGEAAPTATDHELQARYAAVTAYIRAAEAAWTAAGYALTAEERAKETLAGGLAAVDDAVAALRTLHAEAAEAARAGGIDPELLGTVPQPVRTVLAPRESVTHVDFEGLERAVERDPVPGVDLDALRGGLADLHDRLTRADEAAAERAELAERLRAAAAECAGAEEREAALRGEAESADAALERARARERAAVEAVRAAGASYAARVRTWLSDLREAAPDADLDAAAAALEELVEPPHDDALGLLGPDVPARVAEAAHAAVDPLLRELRSRRDTALGEERELVTELDELSERKAGGADPAPPAPPWADAVRDRGAGAPLYALVDFADGLGAAERAGLEGALEASGLLNAWIAADGSALSADTSDVVLSPGRPAPGPSLLDVLTPLPEGAEEDRSGIGRDRVEALLSGIALLPADGDPGAEPRHRRRRDGEQAGPACAVALDGRWRLGTLSGAHRKAAAEHIGTAARGRARDRSLANVERRIDIAEALLAEAGERRGDAERAQDLLVEISRGLPGPDGLAAAWAALEGAREWLAGAAAEQRTAARAAEEARGEALALRRSVQAEAERAALPAGAAELAGTAAALDGLRVRLAAALRDLQALAVLLDRSHGDTEQWRQARGDRVVAEDARTAAIGDMITVRRDIELTDRARAADPDRIGAAVAEVRERMEAAADRVPDLERSAQRARDERVAAETRLGSAAAERAEQARRVLEAGAALRAALTGAGGEPDPDLLAAAGLEGAAEPLDRLLAADAAEEDERLAALEELTAAVQAGLDAAEEGAGEEVDDSGILRRREALHRLLSGGSSVGARTELTEHSGVKRVTVHDDAGAHDVTAYAARLAEAEAEAEEAALLREEEAYERHLLGELAGHLARQIDEARALIATMNEVLGDVTTSQGLGVRIEWGLAPDADEDVRAVVPLLARPAERRTRLETTRLRDALRRCIEAIRRLDPTATGGAQLRAALDYRSWFAFTVHITDAARPDRERRLSHRTGLSQGEQRVVAYLVLFAAAAAQFDAVQANAPAAPRLILLDDAFAKVDEPTHGRLLGLLVQLDLDFVLTSERVWGCFASVPGLHIYECLRDPAVPGIATLHFSWDGARRRLLGV</sequence>
<dbReference type="Proteomes" id="UP000572635">
    <property type="component" value="Unassembled WGS sequence"/>
</dbReference>
<feature type="compositionally biased region" description="Low complexity" evidence="2">
    <location>
        <begin position="360"/>
        <end position="370"/>
    </location>
</feature>
<feature type="coiled-coil region" evidence="1">
    <location>
        <begin position="1656"/>
        <end position="1683"/>
    </location>
</feature>
<keyword evidence="1" id="KW-0175">Coiled coil</keyword>
<evidence type="ECO:0000256" key="1">
    <source>
        <dbReference type="SAM" id="Coils"/>
    </source>
</evidence>
<evidence type="ECO:0000313" key="3">
    <source>
        <dbReference type="EMBL" id="MBB5433087.1"/>
    </source>
</evidence>
<accession>A0A7W8QMC6</accession>
<dbReference type="Gene3D" id="3.40.50.300">
    <property type="entry name" value="P-loop containing nucleotide triphosphate hydrolases"/>
    <property type="match status" value="1"/>
</dbReference>
<dbReference type="InterPro" id="IPR027417">
    <property type="entry name" value="P-loop_NTPase"/>
</dbReference>
<protein>
    <submittedName>
        <fullName evidence="3">Uncharacterized protein (TIGR02680 family)</fullName>
    </submittedName>
</protein>
<feature type="compositionally biased region" description="Low complexity" evidence="2">
    <location>
        <begin position="196"/>
        <end position="206"/>
    </location>
</feature>
<evidence type="ECO:0000313" key="4">
    <source>
        <dbReference type="Proteomes" id="UP000572635"/>
    </source>
</evidence>
<dbReference type="EMBL" id="JACHDB010000001">
    <property type="protein sequence ID" value="MBB5433087.1"/>
    <property type="molecule type" value="Genomic_DNA"/>
</dbReference>
<organism evidence="3 4">
    <name type="scientific">Nocardiopsis composta</name>
    <dbReference type="NCBI Taxonomy" id="157465"/>
    <lineage>
        <taxon>Bacteria</taxon>
        <taxon>Bacillati</taxon>
        <taxon>Actinomycetota</taxon>
        <taxon>Actinomycetes</taxon>
        <taxon>Streptosporangiales</taxon>
        <taxon>Nocardiopsidaceae</taxon>
        <taxon>Nocardiopsis</taxon>
    </lineage>
</organism>
<comment type="caution">
    <text evidence="3">The sequence shown here is derived from an EMBL/GenBank/DDBJ whole genome shotgun (WGS) entry which is preliminary data.</text>
</comment>
<evidence type="ECO:0000256" key="2">
    <source>
        <dbReference type="SAM" id="MobiDB-lite"/>
    </source>
</evidence>
<feature type="coiled-coil region" evidence="1">
    <location>
        <begin position="964"/>
        <end position="1012"/>
    </location>
</feature>
<feature type="compositionally biased region" description="Low complexity" evidence="2">
    <location>
        <begin position="290"/>
        <end position="302"/>
    </location>
</feature>
<feature type="region of interest" description="Disordered" evidence="2">
    <location>
        <begin position="564"/>
        <end position="585"/>
    </location>
</feature>
<feature type="compositionally biased region" description="Low complexity" evidence="2">
    <location>
        <begin position="90"/>
        <end position="121"/>
    </location>
</feature>
<name>A0A7W8QMC6_9ACTN</name>
<feature type="compositionally biased region" description="Basic and acidic residues" evidence="2">
    <location>
        <begin position="796"/>
        <end position="816"/>
    </location>
</feature>
<keyword evidence="4" id="KW-1185">Reference proteome</keyword>
<dbReference type="PANTHER" id="PTHR24216">
    <property type="entry name" value="PAXILLIN-RELATED"/>
    <property type="match status" value="1"/>
</dbReference>
<feature type="compositionally biased region" description="Basic and acidic residues" evidence="2">
    <location>
        <begin position="1110"/>
        <end position="1119"/>
    </location>
</feature>
<feature type="compositionally biased region" description="Low complexity" evidence="2">
    <location>
        <begin position="817"/>
        <end position="833"/>
    </location>
</feature>
<feature type="region of interest" description="Disordered" evidence="2">
    <location>
        <begin position="1110"/>
        <end position="1131"/>
    </location>
</feature>
<feature type="compositionally biased region" description="Low complexity" evidence="2">
    <location>
        <begin position="416"/>
        <end position="447"/>
    </location>
</feature>
<feature type="region of interest" description="Disordered" evidence="2">
    <location>
        <begin position="1"/>
        <end position="487"/>
    </location>
</feature>
<feature type="compositionally biased region" description="Low complexity" evidence="2">
    <location>
        <begin position="315"/>
        <end position="331"/>
    </location>
</feature>
<feature type="compositionally biased region" description="Low complexity" evidence="2">
    <location>
        <begin position="457"/>
        <end position="473"/>
    </location>
</feature>
<feature type="compositionally biased region" description="Basic and acidic residues" evidence="2">
    <location>
        <begin position="477"/>
        <end position="486"/>
    </location>
</feature>
<dbReference type="SUPFAM" id="SSF52540">
    <property type="entry name" value="P-loop containing nucleoside triphosphate hydrolases"/>
    <property type="match status" value="1"/>
</dbReference>